<dbReference type="Proteomes" id="UP000199691">
    <property type="component" value="Unassembled WGS sequence"/>
</dbReference>
<keyword evidence="2" id="KW-1185">Reference proteome</keyword>
<name>A0A1H0X019_9PSEU</name>
<organism evidence="1 2">
    <name type="scientific">Lentzea jiangxiensis</name>
    <dbReference type="NCBI Taxonomy" id="641025"/>
    <lineage>
        <taxon>Bacteria</taxon>
        <taxon>Bacillati</taxon>
        <taxon>Actinomycetota</taxon>
        <taxon>Actinomycetes</taxon>
        <taxon>Pseudonocardiales</taxon>
        <taxon>Pseudonocardiaceae</taxon>
        <taxon>Lentzea</taxon>
    </lineage>
</organism>
<evidence type="ECO:0000313" key="2">
    <source>
        <dbReference type="Proteomes" id="UP000199691"/>
    </source>
</evidence>
<dbReference type="RefSeq" id="WP_090104743.1">
    <property type="nucleotide sequence ID" value="NZ_FNIX01000027.1"/>
</dbReference>
<dbReference type="SUPFAM" id="SSF160424">
    <property type="entry name" value="BH3703-like"/>
    <property type="match status" value="1"/>
</dbReference>
<evidence type="ECO:0000313" key="1">
    <source>
        <dbReference type="EMBL" id="SDP96334.1"/>
    </source>
</evidence>
<dbReference type="STRING" id="641025.SAMN05421507_12741"/>
<accession>A0A1H0X019</accession>
<dbReference type="EMBL" id="FNIX01000027">
    <property type="protein sequence ID" value="SDP96334.1"/>
    <property type="molecule type" value="Genomic_DNA"/>
</dbReference>
<evidence type="ECO:0008006" key="3">
    <source>
        <dbReference type="Google" id="ProtNLM"/>
    </source>
</evidence>
<dbReference type="InterPro" id="IPR036170">
    <property type="entry name" value="YezG-like_sf"/>
</dbReference>
<dbReference type="OrthoDB" id="6957847at2"/>
<sequence>MANWPALSPTEQQEKLAEITQEILPTLPHGWVRLVVRVKMIGMHSEADTGVKMPDGTVRGWSFTPDAWRKFQQLRKGMYAEGLGSWIGFEYVLDPPGRYSITYNRDEAPKFDETPSAEDFATEQDWFPRSEEQMPEWFRRGLTGAGA</sequence>
<dbReference type="AlphaFoldDB" id="A0A1H0X019"/>
<proteinExistence type="predicted"/>
<protein>
    <recommendedName>
        <fullName evidence="3">DUF600 family protein</fullName>
    </recommendedName>
</protein>
<gene>
    <name evidence="1" type="ORF">SAMN05421507_12741</name>
</gene>
<reference evidence="2" key="1">
    <citation type="submission" date="2016-10" db="EMBL/GenBank/DDBJ databases">
        <authorList>
            <person name="Varghese N."/>
            <person name="Submissions S."/>
        </authorList>
    </citation>
    <scope>NUCLEOTIDE SEQUENCE [LARGE SCALE GENOMIC DNA]</scope>
    <source>
        <strain evidence="2">CGMCC 4.6609</strain>
    </source>
</reference>